<evidence type="ECO:0000313" key="2">
    <source>
        <dbReference type="EMBL" id="ROV57587.1"/>
    </source>
</evidence>
<name>A0A3N3DSV0_9VIBR</name>
<evidence type="ECO:0008006" key="4">
    <source>
        <dbReference type="Google" id="ProtNLM"/>
    </source>
</evidence>
<feature type="chain" id="PRO_5018243715" description="Sel1 repeat family protein" evidence="1">
    <location>
        <begin position="25"/>
        <end position="233"/>
    </location>
</feature>
<proteinExistence type="predicted"/>
<reference evidence="2 3" key="1">
    <citation type="submission" date="2018-11" db="EMBL/GenBank/DDBJ databases">
        <title>Vibrio ponticus strain CAIM 1751 pathogenic for the snapper Lutjanus guttatus.</title>
        <authorList>
            <person name="Soto-Rodriguez S."/>
            <person name="Lozano-Olvera R."/>
            <person name="Gomez-Gil B."/>
        </authorList>
    </citation>
    <scope>NUCLEOTIDE SEQUENCE [LARGE SCALE GENOMIC DNA]</scope>
    <source>
        <strain evidence="2 3">CAIM 1751</strain>
    </source>
</reference>
<dbReference type="AlphaFoldDB" id="A0A3N3DSV0"/>
<protein>
    <recommendedName>
        <fullName evidence="4">Sel1 repeat family protein</fullName>
    </recommendedName>
</protein>
<feature type="non-terminal residue" evidence="2">
    <location>
        <position position="233"/>
    </location>
</feature>
<dbReference type="EMBL" id="RKIK01000134">
    <property type="protein sequence ID" value="ROV57587.1"/>
    <property type="molecule type" value="Genomic_DNA"/>
</dbReference>
<dbReference type="PROSITE" id="PS51257">
    <property type="entry name" value="PROKAR_LIPOPROTEIN"/>
    <property type="match status" value="1"/>
</dbReference>
<gene>
    <name evidence="2" type="ORF">EGH82_22355</name>
</gene>
<dbReference type="InterPro" id="IPR011990">
    <property type="entry name" value="TPR-like_helical_dom_sf"/>
</dbReference>
<dbReference type="Proteomes" id="UP000278792">
    <property type="component" value="Unassembled WGS sequence"/>
</dbReference>
<feature type="signal peptide" evidence="1">
    <location>
        <begin position="1"/>
        <end position="24"/>
    </location>
</feature>
<sequence length="233" mass="26665">MLNFKLYLKCLAVFSLIMVLSACSRDTLDDIPLFEQYIKENINKSSDDPYISSTVKPGEPMYEYLYKFQQGRGYLSMIEPLIEQGNTDAMVFKGRIYAKYIEGRGKTIALLGRAMAAGDPFAALALSDGGEECRDFGKSSISTKFANAIGEQLPENIETCSAENWFKAQDGFKKLAEQGDLAAQYYLLRRQRIDNPDNSREAHEFYIREIIRFAEGYYYKPMMEYIDKIEEVN</sequence>
<comment type="caution">
    <text evidence="2">The sequence shown here is derived from an EMBL/GenBank/DDBJ whole genome shotgun (WGS) entry which is preliminary data.</text>
</comment>
<dbReference type="Gene3D" id="1.25.40.10">
    <property type="entry name" value="Tetratricopeptide repeat domain"/>
    <property type="match status" value="1"/>
</dbReference>
<evidence type="ECO:0000256" key="1">
    <source>
        <dbReference type="SAM" id="SignalP"/>
    </source>
</evidence>
<keyword evidence="1" id="KW-0732">Signal</keyword>
<evidence type="ECO:0000313" key="3">
    <source>
        <dbReference type="Proteomes" id="UP000278792"/>
    </source>
</evidence>
<organism evidence="2 3">
    <name type="scientific">Vibrio ponticus</name>
    <dbReference type="NCBI Taxonomy" id="265668"/>
    <lineage>
        <taxon>Bacteria</taxon>
        <taxon>Pseudomonadati</taxon>
        <taxon>Pseudomonadota</taxon>
        <taxon>Gammaproteobacteria</taxon>
        <taxon>Vibrionales</taxon>
        <taxon>Vibrionaceae</taxon>
        <taxon>Vibrio</taxon>
    </lineage>
</organism>
<accession>A0A3N3DSV0</accession>